<dbReference type="SUPFAM" id="SSF51011">
    <property type="entry name" value="Glycosyl hydrolase domain"/>
    <property type="match status" value="1"/>
</dbReference>
<keyword evidence="8" id="KW-0106">Calcium</keyword>
<organism evidence="10 11">
    <name type="scientific">Planktothrix pseudagardhii</name>
    <dbReference type="NCBI Taxonomy" id="132604"/>
    <lineage>
        <taxon>Bacteria</taxon>
        <taxon>Bacillati</taxon>
        <taxon>Cyanobacteriota</taxon>
        <taxon>Cyanophyceae</taxon>
        <taxon>Oscillatoriophycideae</taxon>
        <taxon>Oscillatoriales</taxon>
        <taxon>Microcoleaceae</taxon>
        <taxon>Planktothrix</taxon>
    </lineage>
</organism>
<evidence type="ECO:0000259" key="9">
    <source>
        <dbReference type="SMART" id="SM00642"/>
    </source>
</evidence>
<feature type="binding site" evidence="8">
    <location>
        <position position="150"/>
    </location>
    <ligand>
        <name>Ca(2+)</name>
        <dbReference type="ChEBI" id="CHEBI:29108"/>
        <label>1</label>
    </ligand>
</feature>
<feature type="active site" description="Nucleophile" evidence="7">
    <location>
        <position position="181"/>
    </location>
</feature>
<feature type="binding site" evidence="8">
    <location>
        <position position="250"/>
    </location>
    <ligand>
        <name>Ca(2+)</name>
        <dbReference type="ChEBI" id="CHEBI:29108"/>
        <label>3</label>
    </ligand>
</feature>
<dbReference type="AlphaFoldDB" id="A0A9W4CM02"/>
<gene>
    <name evidence="10" type="primary">amyS</name>
    <name evidence="10" type="ORF">NO713_01767</name>
</gene>
<dbReference type="InterPro" id="IPR015237">
    <property type="entry name" value="Alpha-amylase_C_pro"/>
</dbReference>
<dbReference type="NCBIfam" id="NF006968">
    <property type="entry name" value="PRK09441.1-1"/>
    <property type="match status" value="1"/>
</dbReference>
<name>A0A9W4CM02_9CYAN</name>
<evidence type="ECO:0000256" key="2">
    <source>
        <dbReference type="ARBA" id="ARBA00008061"/>
    </source>
</evidence>
<dbReference type="GO" id="GO:0005509">
    <property type="term" value="F:calcium ion binding"/>
    <property type="evidence" value="ECO:0007669"/>
    <property type="project" value="InterPro"/>
</dbReference>
<feature type="binding site" evidence="8">
    <location>
        <position position="185"/>
    </location>
    <ligand>
        <name>Ca(2+)</name>
        <dbReference type="ChEBI" id="CHEBI:29108"/>
        <label>1</label>
    </ligand>
</feature>
<feature type="domain" description="Glycosyl hydrolase family 13 catalytic" evidence="9">
    <location>
        <begin position="4"/>
        <end position="349"/>
    </location>
</feature>
<dbReference type="InterPro" id="IPR006047">
    <property type="entry name" value="GH13_cat_dom"/>
</dbReference>
<feature type="binding site" evidence="8">
    <location>
        <position position="365"/>
    </location>
    <ligand>
        <name>Ca(2+)</name>
        <dbReference type="ChEBI" id="CHEBI:29108"/>
        <label>3</label>
    </ligand>
</feature>
<evidence type="ECO:0000256" key="5">
    <source>
        <dbReference type="ARBA" id="ARBA00023277"/>
    </source>
</evidence>
<evidence type="ECO:0000256" key="8">
    <source>
        <dbReference type="PIRSR" id="PIRSR001021-2"/>
    </source>
</evidence>
<evidence type="ECO:0000256" key="3">
    <source>
        <dbReference type="ARBA" id="ARBA00022723"/>
    </source>
</evidence>
<sequence length="438" mass="50701">MDVGYAVYDIYDLGEFDQKGSIRTKYGTRQEYLDAINSLHQAGIEVYADTVLNHRIGADGTEVAKATPFPQYDRKNPKGDLRDIKAYTIFNFPGRQGKYSKFEWHWWHFDAVDYDEFTKESGTVYLFEGKIFDDYVALENGNFAYLMGADLDFQYEEVRTEIINWGKWYLDTTDVDGFRLDAIKHISTWFFPEWLDEMEKYVGRKLFTVGEYWAPDTGILNWYLDSVGQRMSVFDVTLHYNFHYASKAGGYYDMRTILDGSLIKGRAMNAVTFVENHDSQPLQALESVVEPWFKPLAYAIILLRQEGYPCIFYADYYGAEYEDKGRDSNTYKIVLPSHKEFIDQCLYARQNFCYGSQYDYFDHPDIIGWTRLGDEQHPKAMAVILSDGPEGIKPMEVGKANTKFYDLTGNIQEPIETNDSGWGEFSCKGGSVSIWVQE</sequence>
<keyword evidence="11" id="KW-1185">Reference proteome</keyword>
<dbReference type="Gene3D" id="3.20.20.80">
    <property type="entry name" value="Glycosidases"/>
    <property type="match status" value="1"/>
</dbReference>
<dbReference type="CDD" id="cd11318">
    <property type="entry name" value="AmyAc_bac_fung_AmyA"/>
    <property type="match status" value="1"/>
</dbReference>
<feature type="binding site" evidence="8">
    <location>
        <position position="133"/>
    </location>
    <ligand>
        <name>Ca(2+)</name>
        <dbReference type="ChEBI" id="CHEBI:29108"/>
        <label>2</label>
    </ligand>
</feature>
<dbReference type="GO" id="GO:0009250">
    <property type="term" value="P:glucan biosynthetic process"/>
    <property type="evidence" value="ECO:0007669"/>
    <property type="project" value="InterPro"/>
</dbReference>
<dbReference type="Pfam" id="PF00128">
    <property type="entry name" value="Alpha-amylase"/>
    <property type="match status" value="1"/>
</dbReference>
<keyword evidence="3 8" id="KW-0479">Metal-binding</keyword>
<dbReference type="InterPro" id="IPR013780">
    <property type="entry name" value="Glyco_hydro_b"/>
</dbReference>
<evidence type="ECO:0000256" key="1">
    <source>
        <dbReference type="ARBA" id="ARBA00001913"/>
    </source>
</evidence>
<keyword evidence="6 10" id="KW-0326">Glycosidase</keyword>
<feature type="binding site" evidence="8">
    <location>
        <position position="110"/>
    </location>
    <ligand>
        <name>Ca(2+)</name>
        <dbReference type="ChEBI" id="CHEBI:29108"/>
        <label>2</label>
    </ligand>
</feature>
<keyword evidence="4 10" id="KW-0378">Hydrolase</keyword>
<dbReference type="EMBL" id="LR882967">
    <property type="protein sequence ID" value="CAD5938562.1"/>
    <property type="molecule type" value="Genomic_DNA"/>
</dbReference>
<evidence type="ECO:0000256" key="7">
    <source>
        <dbReference type="PIRSR" id="PIRSR001021-1"/>
    </source>
</evidence>
<evidence type="ECO:0000256" key="6">
    <source>
        <dbReference type="ARBA" id="ARBA00023295"/>
    </source>
</evidence>
<feature type="binding site" evidence="8">
    <location>
        <position position="53"/>
    </location>
    <ligand>
        <name>Ca(2+)</name>
        <dbReference type="ChEBI" id="CHEBI:29108"/>
        <label>1</label>
    </ligand>
</feature>
<reference evidence="10" key="1">
    <citation type="submission" date="2020-09" db="EMBL/GenBank/DDBJ databases">
        <authorList>
            <person name="Blom J."/>
        </authorList>
    </citation>
    <scope>NUCLEOTIDE SEQUENCE</scope>
    <source>
        <strain evidence="10">No.713</strain>
    </source>
</reference>
<feature type="active site" description="Proton donor" evidence="7">
    <location>
        <position position="211"/>
    </location>
</feature>
<dbReference type="InterPro" id="IPR013776">
    <property type="entry name" value="A-amylase_thermo"/>
</dbReference>
<comment type="similarity">
    <text evidence="2">Belongs to the glycosyl hydrolase 13 family.</text>
</comment>
<dbReference type="GO" id="GO:0046527">
    <property type="term" value="F:glucosyltransferase activity"/>
    <property type="evidence" value="ECO:0007669"/>
    <property type="project" value="InterPro"/>
</dbReference>
<dbReference type="InterPro" id="IPR017853">
    <property type="entry name" value="GH"/>
</dbReference>
<evidence type="ECO:0000313" key="10">
    <source>
        <dbReference type="EMBL" id="CAD5938562.1"/>
    </source>
</evidence>
<protein>
    <submittedName>
        <fullName evidence="10">Alpha-amylase</fullName>
        <ecNumber evidence="10">3.2.1.1</ecNumber>
    </submittedName>
</protein>
<dbReference type="SMART" id="SM00642">
    <property type="entry name" value="Aamy"/>
    <property type="match status" value="1"/>
</dbReference>
<accession>A0A9W4CM02</accession>
<dbReference type="KEGG" id="ppsu:NO713_01767"/>
<proteinExistence type="inferred from homology"/>
<dbReference type="Pfam" id="PF09154">
    <property type="entry name" value="Alpha-amy_C_pro"/>
    <property type="match status" value="1"/>
</dbReference>
<dbReference type="NCBIfam" id="NF006969">
    <property type="entry name" value="PRK09441.1-2"/>
    <property type="match status" value="1"/>
</dbReference>
<dbReference type="PIRSF" id="PIRSF001021">
    <property type="entry name" value="Alph-amls_thrmst"/>
    <property type="match status" value="1"/>
</dbReference>
<dbReference type="PANTHER" id="PTHR43447">
    <property type="entry name" value="ALPHA-AMYLASE"/>
    <property type="match status" value="1"/>
</dbReference>
<evidence type="ECO:0000256" key="4">
    <source>
        <dbReference type="ARBA" id="ARBA00022801"/>
    </source>
</evidence>
<evidence type="ECO:0000313" key="11">
    <source>
        <dbReference type="Proteomes" id="UP001153719"/>
    </source>
</evidence>
<dbReference type="GO" id="GO:0004553">
    <property type="term" value="F:hydrolase activity, hydrolyzing O-glycosyl compounds"/>
    <property type="evidence" value="ECO:0007669"/>
    <property type="project" value="InterPro"/>
</dbReference>
<dbReference type="EC" id="3.2.1.1" evidence="10"/>
<keyword evidence="5" id="KW-0119">Carbohydrate metabolism</keyword>
<feature type="binding site" evidence="8">
    <location>
        <position position="152"/>
    </location>
    <ligand>
        <name>Ca(2+)</name>
        <dbReference type="ChEBI" id="CHEBI:29108"/>
        <label>2</label>
    </ligand>
</feature>
<dbReference type="Gene3D" id="2.40.30.140">
    <property type="match status" value="1"/>
</dbReference>
<feature type="binding site" evidence="8">
    <location>
        <position position="387"/>
    </location>
    <ligand>
        <name>Ca(2+)</name>
        <dbReference type="ChEBI" id="CHEBI:29108"/>
        <label>3</label>
    </ligand>
</feature>
<dbReference type="SUPFAM" id="SSF51445">
    <property type="entry name" value="(Trans)glycosidases"/>
    <property type="match status" value="1"/>
</dbReference>
<dbReference type="Gene3D" id="2.60.40.1180">
    <property type="entry name" value="Golgi alpha-mannosidase II"/>
    <property type="match status" value="1"/>
</dbReference>
<comment type="cofactor">
    <cofactor evidence="1">
        <name>Ca(2+)</name>
        <dbReference type="ChEBI" id="CHEBI:29108"/>
    </cofactor>
</comment>
<dbReference type="Proteomes" id="UP001153719">
    <property type="component" value="Chromosome"/>
</dbReference>
<dbReference type="GO" id="GO:0047849">
    <property type="term" value="F:dextransucrase activity"/>
    <property type="evidence" value="ECO:0007669"/>
    <property type="project" value="UniProtKB-EC"/>
</dbReference>